<dbReference type="EMBL" id="CT573071">
    <property type="protein sequence ID" value="CAJ73448.1"/>
    <property type="molecule type" value="Genomic_DNA"/>
</dbReference>
<protein>
    <recommendedName>
        <fullName evidence="6 19">Adenosylcobinamide-GDP ribazoletransferase</fullName>
        <ecNumber evidence="5 19">2.7.8.26</ecNumber>
    </recommendedName>
    <alternativeName>
        <fullName evidence="16 19">Cobalamin synthase</fullName>
    </alternativeName>
    <alternativeName>
        <fullName evidence="15 19">Cobalamin-5'-phosphate synthase</fullName>
    </alternativeName>
</protein>
<comment type="similarity">
    <text evidence="4 19">Belongs to the CobS family.</text>
</comment>
<evidence type="ECO:0000256" key="14">
    <source>
        <dbReference type="ARBA" id="ARBA00025228"/>
    </source>
</evidence>
<dbReference type="InterPro" id="IPR003805">
    <property type="entry name" value="CobS"/>
</dbReference>
<evidence type="ECO:0000256" key="1">
    <source>
        <dbReference type="ARBA" id="ARBA00001946"/>
    </source>
</evidence>
<dbReference type="HAMAP" id="MF_00719">
    <property type="entry name" value="CobS"/>
    <property type="match status" value="1"/>
</dbReference>
<keyword evidence="10 19" id="KW-0812">Transmembrane</keyword>
<evidence type="ECO:0000256" key="7">
    <source>
        <dbReference type="ARBA" id="ARBA00022475"/>
    </source>
</evidence>
<keyword evidence="11 19" id="KW-0460">Magnesium</keyword>
<evidence type="ECO:0000256" key="9">
    <source>
        <dbReference type="ARBA" id="ARBA00022679"/>
    </source>
</evidence>
<comment type="subcellular location">
    <subcellularLocation>
        <location evidence="2 19">Cell membrane</location>
        <topology evidence="2 19">Multi-pass membrane protein</topology>
    </subcellularLocation>
</comment>
<feature type="transmembrane region" description="Helical" evidence="19">
    <location>
        <begin position="255"/>
        <end position="273"/>
    </location>
</feature>
<evidence type="ECO:0000256" key="15">
    <source>
        <dbReference type="ARBA" id="ARBA00032605"/>
    </source>
</evidence>
<evidence type="ECO:0000256" key="10">
    <source>
        <dbReference type="ARBA" id="ARBA00022692"/>
    </source>
</evidence>
<keyword evidence="8 19" id="KW-0169">Cobalamin biosynthesis</keyword>
<keyword evidence="13 19" id="KW-0472">Membrane</keyword>
<organism evidence="20">
    <name type="scientific">Kuenenia stuttgartiensis</name>
    <dbReference type="NCBI Taxonomy" id="174633"/>
    <lineage>
        <taxon>Bacteria</taxon>
        <taxon>Pseudomonadati</taxon>
        <taxon>Planctomycetota</taxon>
        <taxon>Candidatus Brocadiia</taxon>
        <taxon>Candidatus Brocadiales</taxon>
        <taxon>Candidatus Brocadiaceae</taxon>
        <taxon>Candidatus Kuenenia</taxon>
    </lineage>
</organism>
<comment type="function">
    <text evidence="14 19">Joins adenosylcobinamide-GDP and alpha-ribazole to generate adenosylcobalamin (Ado-cobalamin). Also synthesizes adenosylcobalamin 5'-phosphate from adenosylcobinamide-GDP and alpha-ribazole 5'-phosphate.</text>
</comment>
<evidence type="ECO:0000313" key="20">
    <source>
        <dbReference type="EMBL" id="CAJ73448.1"/>
    </source>
</evidence>
<evidence type="ECO:0000256" key="12">
    <source>
        <dbReference type="ARBA" id="ARBA00022989"/>
    </source>
</evidence>
<dbReference type="AlphaFoldDB" id="Q1Q797"/>
<keyword evidence="12 19" id="KW-1133">Transmembrane helix</keyword>
<name>Q1Q797_KUEST</name>
<evidence type="ECO:0000256" key="2">
    <source>
        <dbReference type="ARBA" id="ARBA00004651"/>
    </source>
</evidence>
<gene>
    <name evidence="20" type="primary">CobS</name>
    <name evidence="19 21" type="synonym">cobS</name>
    <name evidence="21" type="ORF">KsCSTR_26440</name>
    <name evidence="20" type="ORF">kuste2699</name>
</gene>
<evidence type="ECO:0000256" key="5">
    <source>
        <dbReference type="ARBA" id="ARBA00013200"/>
    </source>
</evidence>
<feature type="transmembrane region" description="Helical" evidence="19">
    <location>
        <begin position="31"/>
        <end position="51"/>
    </location>
</feature>
<comment type="catalytic activity">
    <reaction evidence="17 19">
        <text>alpha-ribazole + adenosylcob(III)inamide-GDP = adenosylcob(III)alamin + GMP + H(+)</text>
        <dbReference type="Rhea" id="RHEA:16049"/>
        <dbReference type="ChEBI" id="CHEBI:10329"/>
        <dbReference type="ChEBI" id="CHEBI:15378"/>
        <dbReference type="ChEBI" id="CHEBI:18408"/>
        <dbReference type="ChEBI" id="CHEBI:58115"/>
        <dbReference type="ChEBI" id="CHEBI:60487"/>
        <dbReference type="EC" id="2.7.8.26"/>
    </reaction>
</comment>
<evidence type="ECO:0000256" key="11">
    <source>
        <dbReference type="ARBA" id="ARBA00022842"/>
    </source>
</evidence>
<sequence>MNNFLWALKFLTIIPINSGSGELPKSSYAVCWFPIVGIVIGAILSVVSLLLQNVFPPCITNAFILITYIVITGALHLDGFADTCDGIYGGWNKEKRLEIMKDSHIGSYGVIGLICILGLRYACLLHTGECHVFLNTKDISAGILPSFGEPYSRDASSAVVTKIIVLCLMPAVGRWAQVFAAGVSNYARDVPGTGSFIVNGTTQKHVAVASVVPFVLILYLCRLKGLAECAIIVVFTLFIIWYIKRKIGGMTGDTLGAINEAAEIIFLLALFVVF</sequence>
<comment type="catalytic activity">
    <reaction evidence="18 19">
        <text>alpha-ribazole 5'-phosphate + adenosylcob(III)inamide-GDP = adenosylcob(III)alamin 5'-phosphate + GMP + H(+)</text>
        <dbReference type="Rhea" id="RHEA:23560"/>
        <dbReference type="ChEBI" id="CHEBI:15378"/>
        <dbReference type="ChEBI" id="CHEBI:57918"/>
        <dbReference type="ChEBI" id="CHEBI:58115"/>
        <dbReference type="ChEBI" id="CHEBI:60487"/>
        <dbReference type="ChEBI" id="CHEBI:60493"/>
        <dbReference type="EC" id="2.7.8.26"/>
    </reaction>
</comment>
<evidence type="ECO:0000256" key="17">
    <source>
        <dbReference type="ARBA" id="ARBA00048623"/>
    </source>
</evidence>
<reference evidence="21 22" key="3">
    <citation type="submission" date="2020-02" db="EMBL/GenBank/DDBJ databases">
        <title>Newly sequenced genome of strain CSTR1 showed variability in Candidatus Kuenenia stuttgartiensis genomes.</title>
        <authorList>
            <person name="Ding C."/>
            <person name="Adrian L."/>
        </authorList>
    </citation>
    <scope>NUCLEOTIDE SEQUENCE [LARGE SCALE GENOMIC DNA]</scope>
    <source>
        <strain evidence="21 22">CSTR1</strain>
    </source>
</reference>
<evidence type="ECO:0000256" key="16">
    <source>
        <dbReference type="ARBA" id="ARBA00032853"/>
    </source>
</evidence>
<reference evidence="20" key="2">
    <citation type="submission" date="2006-01" db="EMBL/GenBank/DDBJ databases">
        <authorList>
            <person name="Genoscope"/>
        </authorList>
    </citation>
    <scope>NUCLEOTIDE SEQUENCE</scope>
</reference>
<evidence type="ECO:0000256" key="3">
    <source>
        <dbReference type="ARBA" id="ARBA00004663"/>
    </source>
</evidence>
<dbReference type="PANTHER" id="PTHR34148">
    <property type="entry name" value="ADENOSYLCOBINAMIDE-GDP RIBAZOLETRANSFERASE"/>
    <property type="match status" value="1"/>
</dbReference>
<evidence type="ECO:0000256" key="19">
    <source>
        <dbReference type="HAMAP-Rule" id="MF_00719"/>
    </source>
</evidence>
<evidence type="ECO:0000256" key="8">
    <source>
        <dbReference type="ARBA" id="ARBA00022573"/>
    </source>
</evidence>
<feature type="transmembrane region" description="Helical" evidence="19">
    <location>
        <begin position="105"/>
        <end position="123"/>
    </location>
</feature>
<keyword evidence="9 19" id="KW-0808">Transferase</keyword>
<proteinExistence type="inferred from homology"/>
<comment type="pathway">
    <text evidence="3 19">Cofactor biosynthesis; adenosylcobalamin biosynthesis; adenosylcobalamin from cob(II)yrinate a,c-diamide: step 7/7.</text>
</comment>
<dbReference type="RefSeq" id="WP_164995002.1">
    <property type="nucleotide sequence ID" value="NZ_CP049055.1"/>
</dbReference>
<accession>Q1Q797</accession>
<dbReference type="UniPathway" id="UPA00148">
    <property type="reaction ID" value="UER00238"/>
</dbReference>
<keyword evidence="7 19" id="KW-1003">Cell membrane</keyword>
<dbReference type="Proteomes" id="UP000501926">
    <property type="component" value="Chromosome"/>
</dbReference>
<evidence type="ECO:0000313" key="21">
    <source>
        <dbReference type="EMBL" id="QII12023.1"/>
    </source>
</evidence>
<evidence type="ECO:0000256" key="13">
    <source>
        <dbReference type="ARBA" id="ARBA00023136"/>
    </source>
</evidence>
<comment type="cofactor">
    <cofactor evidence="1 19">
        <name>Mg(2+)</name>
        <dbReference type="ChEBI" id="CHEBI:18420"/>
    </cofactor>
</comment>
<dbReference type="GO" id="GO:0051073">
    <property type="term" value="F:adenosylcobinamide-GDP ribazoletransferase activity"/>
    <property type="evidence" value="ECO:0007669"/>
    <property type="project" value="UniProtKB-UniRule"/>
</dbReference>
<dbReference type="GO" id="GO:0005886">
    <property type="term" value="C:plasma membrane"/>
    <property type="evidence" value="ECO:0007669"/>
    <property type="project" value="UniProtKB-SubCell"/>
</dbReference>
<evidence type="ECO:0000313" key="22">
    <source>
        <dbReference type="Proteomes" id="UP000501926"/>
    </source>
</evidence>
<dbReference type="EMBL" id="CP049055">
    <property type="protein sequence ID" value="QII12023.1"/>
    <property type="molecule type" value="Genomic_DNA"/>
</dbReference>
<dbReference type="EC" id="2.7.8.26" evidence="5 19"/>
<dbReference type="Pfam" id="PF02654">
    <property type="entry name" value="CobS"/>
    <property type="match status" value="1"/>
</dbReference>
<feature type="transmembrane region" description="Helical" evidence="19">
    <location>
        <begin position="226"/>
        <end position="243"/>
    </location>
</feature>
<dbReference type="GO" id="GO:0008818">
    <property type="term" value="F:cobalamin 5'-phosphate synthase activity"/>
    <property type="evidence" value="ECO:0007669"/>
    <property type="project" value="UniProtKB-UniRule"/>
</dbReference>
<evidence type="ECO:0000256" key="4">
    <source>
        <dbReference type="ARBA" id="ARBA00010561"/>
    </source>
</evidence>
<feature type="transmembrane region" description="Helical" evidence="19">
    <location>
        <begin position="203"/>
        <end position="221"/>
    </location>
</feature>
<dbReference type="PANTHER" id="PTHR34148:SF1">
    <property type="entry name" value="ADENOSYLCOBINAMIDE-GDP RIBAZOLETRANSFERASE"/>
    <property type="match status" value="1"/>
</dbReference>
<evidence type="ECO:0000256" key="6">
    <source>
        <dbReference type="ARBA" id="ARBA00015850"/>
    </source>
</evidence>
<dbReference type="GO" id="GO:0009236">
    <property type="term" value="P:cobalamin biosynthetic process"/>
    <property type="evidence" value="ECO:0007669"/>
    <property type="project" value="UniProtKB-UniRule"/>
</dbReference>
<feature type="transmembrane region" description="Helical" evidence="19">
    <location>
        <begin position="58"/>
        <end position="77"/>
    </location>
</feature>
<reference evidence="20" key="1">
    <citation type="journal article" date="2006" name="Nature">
        <title>Deciphering the evolution and metabolism of an anammox bacterium from a community genome.</title>
        <authorList>
            <person name="Strous M."/>
            <person name="Pelletier E."/>
            <person name="Mangenot S."/>
            <person name="Rattei T."/>
            <person name="Lehner A."/>
            <person name="Taylor M.W."/>
            <person name="Horn M."/>
            <person name="Daims H."/>
            <person name="Bartol-Mavel D."/>
            <person name="Wincker P."/>
            <person name="Barbe V."/>
            <person name="Fonknechten N."/>
            <person name="Vallenet D."/>
            <person name="Segurens B."/>
            <person name="Schenowitz-Truong C."/>
            <person name="Medigue C."/>
            <person name="Collingro A."/>
            <person name="Snel B."/>
            <person name="Dutilh B.E."/>
            <person name="OpDenCamp H.J.M."/>
            <person name="vanDerDrift C."/>
            <person name="Cirpus I."/>
            <person name="vanDePas-Schoonen K.T."/>
            <person name="Harhangi H.R."/>
            <person name="vanNiftrik L."/>
            <person name="Schmid M."/>
            <person name="Keltjens J."/>
            <person name="vanDeVossenberg J."/>
            <person name="Kartal B."/>
            <person name="Meier H."/>
            <person name="Frishman D."/>
            <person name="Huynen M.A."/>
            <person name="Mewes H."/>
            <person name="Weissenbach J."/>
            <person name="Jetten M.S.M."/>
            <person name="Wagner M."/>
            <person name="LePaslier D."/>
        </authorList>
    </citation>
    <scope>NUCLEOTIDE SEQUENCE</scope>
</reference>
<evidence type="ECO:0000256" key="18">
    <source>
        <dbReference type="ARBA" id="ARBA00049504"/>
    </source>
</evidence>
<feature type="transmembrane region" description="Helical" evidence="19">
    <location>
        <begin position="163"/>
        <end position="183"/>
    </location>
</feature>